<feature type="compositionally biased region" description="Acidic residues" evidence="7">
    <location>
        <begin position="81"/>
        <end position="99"/>
    </location>
</feature>
<dbReference type="GO" id="GO:0030692">
    <property type="term" value="C:Noc4p-Nop14p complex"/>
    <property type="evidence" value="ECO:0007669"/>
    <property type="project" value="TreeGrafter"/>
</dbReference>
<keyword evidence="4" id="KW-0698">rRNA processing</keyword>
<evidence type="ECO:0008006" key="10">
    <source>
        <dbReference type="Google" id="ProtNLM"/>
    </source>
</evidence>
<feature type="region of interest" description="Disordered" evidence="7">
    <location>
        <begin position="526"/>
        <end position="552"/>
    </location>
</feature>
<dbReference type="Proteomes" id="UP000838763">
    <property type="component" value="Unassembled WGS sequence"/>
</dbReference>
<dbReference type="GO" id="GO:0030490">
    <property type="term" value="P:maturation of SSU-rRNA"/>
    <property type="evidence" value="ECO:0007669"/>
    <property type="project" value="TreeGrafter"/>
</dbReference>
<comment type="caution">
    <text evidence="8">The sequence shown here is derived from an EMBL/GenBank/DDBJ whole genome shotgun (WGS) entry which is preliminary data.</text>
</comment>
<comment type="function">
    <text evidence="6">Involved in nucleolar processing of pre-18S ribosomal RNA. Has a role in the nuclear export of 40S pre-ribosomal subunit to the cytoplasm.</text>
</comment>
<organism evidence="8 9">
    <name type="scientific">Parascedosporium putredinis</name>
    <dbReference type="NCBI Taxonomy" id="1442378"/>
    <lineage>
        <taxon>Eukaryota</taxon>
        <taxon>Fungi</taxon>
        <taxon>Dikarya</taxon>
        <taxon>Ascomycota</taxon>
        <taxon>Pezizomycotina</taxon>
        <taxon>Sordariomycetes</taxon>
        <taxon>Hypocreomycetidae</taxon>
        <taxon>Microascales</taxon>
        <taxon>Microascaceae</taxon>
        <taxon>Parascedosporium</taxon>
    </lineage>
</organism>
<dbReference type="PANTHER" id="PTHR23183:SF0">
    <property type="entry name" value="NUCLEOLAR PROTEIN 14"/>
    <property type="match status" value="1"/>
</dbReference>
<keyword evidence="3" id="KW-0690">Ribosome biogenesis</keyword>
<feature type="compositionally biased region" description="Basic residues" evidence="7">
    <location>
        <begin position="543"/>
        <end position="552"/>
    </location>
</feature>
<evidence type="ECO:0000256" key="2">
    <source>
        <dbReference type="ARBA" id="ARBA00007466"/>
    </source>
</evidence>
<proteinExistence type="inferred from homology"/>
<dbReference type="EMBL" id="CALLCH030000015">
    <property type="protein sequence ID" value="CAI4216574.1"/>
    <property type="molecule type" value="Genomic_DNA"/>
</dbReference>
<dbReference type="AlphaFoldDB" id="A0A9P1H4G4"/>
<sequence>MRERPAASAAGGADKSVTFMPGVDKAAMEKEFDIRLKQLAMDKRAQPAAPTKTEEEVAEERIEKLKELEEKRQRRMRGEAESESEEEVESENEDQDEDERAVIEGGAIQMIPLDKDEDFGLGTGIKARPTATELGLDDEDDFFIEDDLVASGSELELELDEESSSEDDLEANDDGDEDDFTKGLLTAAEEANPEFEDLSALQPKAREGGDDDGIPYTFPCPQTREELLQHDGFCHPRKRDTASSLLSKSFAVDIAQQLRMHLQSMADSRATALRSGDLVVLSAIGSIFPTSDHFHQVVTPAMLVMARYLGQSKPQTLADYATGIYLATLTIQYQQLSKRAAVRKLAFSDCTARKLSPADEEVLKASLMQTTIQLLEVSADTWSTKSASLETLQPIAKVLKYLCSKSNRPKLPSALSDKIAKAFTKTERAMRVAELSRRTVELHHHKPLAIKSYVPKFENEFDPNKHYDPDRERAELAQLKAEHKRERKGAMRELRKDAHFMAREKLKIKKAKDEAYEKKFKKLVAEIQGEEGQKSNEYDKEKRARKRARMRG</sequence>
<dbReference type="PANTHER" id="PTHR23183">
    <property type="entry name" value="NOP14"/>
    <property type="match status" value="1"/>
</dbReference>
<evidence type="ECO:0000256" key="7">
    <source>
        <dbReference type="SAM" id="MobiDB-lite"/>
    </source>
</evidence>
<feature type="region of interest" description="Disordered" evidence="7">
    <location>
        <begin position="42"/>
        <end position="116"/>
    </location>
</feature>
<evidence type="ECO:0000256" key="6">
    <source>
        <dbReference type="ARBA" id="ARBA00024695"/>
    </source>
</evidence>
<evidence type="ECO:0000256" key="1">
    <source>
        <dbReference type="ARBA" id="ARBA00004604"/>
    </source>
</evidence>
<evidence type="ECO:0000313" key="8">
    <source>
        <dbReference type="EMBL" id="CAI4216574.1"/>
    </source>
</evidence>
<keyword evidence="5" id="KW-0539">Nucleus</keyword>
<feature type="compositionally biased region" description="Acidic residues" evidence="7">
    <location>
        <begin position="155"/>
        <end position="179"/>
    </location>
</feature>
<evidence type="ECO:0000313" key="9">
    <source>
        <dbReference type="Proteomes" id="UP000838763"/>
    </source>
</evidence>
<accession>A0A9P1H4G4</accession>
<feature type="compositionally biased region" description="Basic and acidic residues" evidence="7">
    <location>
        <begin position="531"/>
        <end position="542"/>
    </location>
</feature>
<comment type="subcellular location">
    <subcellularLocation>
        <location evidence="1">Nucleus</location>
        <location evidence="1">Nucleolus</location>
    </subcellularLocation>
</comment>
<dbReference type="InterPro" id="IPR007276">
    <property type="entry name" value="Nop14"/>
</dbReference>
<name>A0A9P1H4G4_9PEZI</name>
<gene>
    <name evidence="8" type="ORF">PPNO1_LOCUS6227</name>
</gene>
<comment type="similarity">
    <text evidence="2">Belongs to the NOP14 family.</text>
</comment>
<protein>
    <recommendedName>
        <fullName evidence="10">Nop14-like protein</fullName>
    </recommendedName>
</protein>
<evidence type="ECO:0000256" key="4">
    <source>
        <dbReference type="ARBA" id="ARBA00022552"/>
    </source>
</evidence>
<reference evidence="8" key="1">
    <citation type="submission" date="2022-11" db="EMBL/GenBank/DDBJ databases">
        <authorList>
            <person name="Scott C."/>
            <person name="Bruce N."/>
        </authorList>
    </citation>
    <scope>NUCLEOTIDE SEQUENCE</scope>
</reference>
<dbReference type="Pfam" id="PF04147">
    <property type="entry name" value="Nop14"/>
    <property type="match status" value="3"/>
</dbReference>
<dbReference type="OrthoDB" id="441771at2759"/>
<evidence type="ECO:0000256" key="5">
    <source>
        <dbReference type="ARBA" id="ARBA00023242"/>
    </source>
</evidence>
<keyword evidence="9" id="KW-1185">Reference proteome</keyword>
<feature type="compositionally biased region" description="Basic and acidic residues" evidence="7">
    <location>
        <begin position="52"/>
        <end position="80"/>
    </location>
</feature>
<feature type="region of interest" description="Disordered" evidence="7">
    <location>
        <begin position="155"/>
        <end position="212"/>
    </location>
</feature>
<dbReference type="GO" id="GO:0032040">
    <property type="term" value="C:small-subunit processome"/>
    <property type="evidence" value="ECO:0007669"/>
    <property type="project" value="InterPro"/>
</dbReference>
<evidence type="ECO:0000256" key="3">
    <source>
        <dbReference type="ARBA" id="ARBA00022517"/>
    </source>
</evidence>